<accession>A0A432YSH2</accession>
<evidence type="ECO:0008006" key="3">
    <source>
        <dbReference type="Google" id="ProtNLM"/>
    </source>
</evidence>
<name>A0A432YSH2_9GAMM</name>
<dbReference type="AlphaFoldDB" id="A0A432YSH2"/>
<dbReference type="RefSeq" id="WP_053953187.1">
    <property type="nucleotide sequence ID" value="NZ_JBHUMT010000001.1"/>
</dbReference>
<reference evidence="1 2" key="1">
    <citation type="journal article" date="2011" name="Front. Microbiol.">
        <title>Genomic signatures of strain selection and enhancement in Bacillus atrophaeus var. globigii, a historical biowarfare simulant.</title>
        <authorList>
            <person name="Gibbons H.S."/>
            <person name="Broomall S.M."/>
            <person name="McNew L.A."/>
            <person name="Daligault H."/>
            <person name="Chapman C."/>
            <person name="Bruce D."/>
            <person name="Karavis M."/>
            <person name="Krepps M."/>
            <person name="McGregor P.A."/>
            <person name="Hong C."/>
            <person name="Park K.H."/>
            <person name="Akmal A."/>
            <person name="Feldman A."/>
            <person name="Lin J.S."/>
            <person name="Chang W.E."/>
            <person name="Higgs B.W."/>
            <person name="Demirev P."/>
            <person name="Lindquist J."/>
            <person name="Liem A."/>
            <person name="Fochler E."/>
            <person name="Read T.D."/>
            <person name="Tapia R."/>
            <person name="Johnson S."/>
            <person name="Bishop-Lilly K.A."/>
            <person name="Detter C."/>
            <person name="Han C."/>
            <person name="Sozhamannan S."/>
            <person name="Rosenzweig C.N."/>
            <person name="Skowronski E.W."/>
        </authorList>
    </citation>
    <scope>NUCLEOTIDE SEQUENCE [LARGE SCALE GENOMIC DNA]</scope>
    <source>
        <strain evidence="1 2">TPS4-2</strain>
    </source>
</reference>
<comment type="caution">
    <text evidence="1">The sequence shown here is derived from an EMBL/GenBank/DDBJ whole genome shotgun (WGS) entry which is preliminary data.</text>
</comment>
<gene>
    <name evidence="1" type="ORF">CWI73_07865</name>
</gene>
<proteinExistence type="predicted"/>
<evidence type="ECO:0000313" key="1">
    <source>
        <dbReference type="EMBL" id="RUO64598.1"/>
    </source>
</evidence>
<protein>
    <recommendedName>
        <fullName evidence="3">Cytochrome oxidase</fullName>
    </recommendedName>
</protein>
<dbReference type="Proteomes" id="UP000288361">
    <property type="component" value="Unassembled WGS sequence"/>
</dbReference>
<organism evidence="1 2">
    <name type="scientific">Idiomarina piscisalsi</name>
    <dbReference type="NCBI Taxonomy" id="1096243"/>
    <lineage>
        <taxon>Bacteria</taxon>
        <taxon>Pseudomonadati</taxon>
        <taxon>Pseudomonadota</taxon>
        <taxon>Gammaproteobacteria</taxon>
        <taxon>Alteromonadales</taxon>
        <taxon>Idiomarinaceae</taxon>
        <taxon>Idiomarina</taxon>
    </lineage>
</organism>
<sequence>MSSPNRSRKAILTVFALFLLPVIAAWVILSQNWYEAGTNKGTLLQPPVTLSSEVDTLPEGWKLGYIPPENCDQTCKNALYVMNQVDVAIGKDTDRLTPVTFHDNNDQLSDYERDAPQITPITAPAIIRELHNLPANTLFIIDPMHNVMLYYPTHSDKEAMIKEGKNVLADLRKLLKLSRIG</sequence>
<dbReference type="EMBL" id="PIQA01000004">
    <property type="protein sequence ID" value="RUO64598.1"/>
    <property type="molecule type" value="Genomic_DNA"/>
</dbReference>
<evidence type="ECO:0000313" key="2">
    <source>
        <dbReference type="Proteomes" id="UP000288361"/>
    </source>
</evidence>